<dbReference type="Proteomes" id="UP001501747">
    <property type="component" value="Unassembled WGS sequence"/>
</dbReference>
<dbReference type="RefSeq" id="WP_344878768.1">
    <property type="nucleotide sequence ID" value="NZ_BAABAL010000018.1"/>
</dbReference>
<protein>
    <submittedName>
        <fullName evidence="2">Uncharacterized protein</fullName>
    </submittedName>
</protein>
<comment type="caution">
    <text evidence="2">The sequence shown here is derived from an EMBL/GenBank/DDBJ whole genome shotgun (WGS) entry which is preliminary data.</text>
</comment>
<evidence type="ECO:0000313" key="2">
    <source>
        <dbReference type="EMBL" id="GAA4019060.1"/>
    </source>
</evidence>
<organism evidence="2 3">
    <name type="scientific">Allokutzneria multivorans</name>
    <dbReference type="NCBI Taxonomy" id="1142134"/>
    <lineage>
        <taxon>Bacteria</taxon>
        <taxon>Bacillati</taxon>
        <taxon>Actinomycetota</taxon>
        <taxon>Actinomycetes</taxon>
        <taxon>Pseudonocardiales</taxon>
        <taxon>Pseudonocardiaceae</taxon>
        <taxon>Allokutzneria</taxon>
    </lineage>
</organism>
<accession>A0ABP7T051</accession>
<keyword evidence="3" id="KW-1185">Reference proteome</keyword>
<gene>
    <name evidence="2" type="ORF">GCM10022247_48370</name>
</gene>
<dbReference type="EMBL" id="BAABAL010000018">
    <property type="protein sequence ID" value="GAA4019060.1"/>
    <property type="molecule type" value="Genomic_DNA"/>
</dbReference>
<evidence type="ECO:0000313" key="3">
    <source>
        <dbReference type="Proteomes" id="UP001501747"/>
    </source>
</evidence>
<reference evidence="3" key="1">
    <citation type="journal article" date="2019" name="Int. J. Syst. Evol. Microbiol.">
        <title>The Global Catalogue of Microorganisms (GCM) 10K type strain sequencing project: providing services to taxonomists for standard genome sequencing and annotation.</title>
        <authorList>
            <consortium name="The Broad Institute Genomics Platform"/>
            <consortium name="The Broad Institute Genome Sequencing Center for Infectious Disease"/>
            <person name="Wu L."/>
            <person name="Ma J."/>
        </authorList>
    </citation>
    <scope>NUCLEOTIDE SEQUENCE [LARGE SCALE GENOMIC DNA]</scope>
    <source>
        <strain evidence="3">JCM 17342</strain>
    </source>
</reference>
<sequence>MRMRSVLAAATTVLGLLALPSAAQAAPVTDEAKRCADNAFVVKGIYISYGSGDLFCLTAGRPELYPIEGATGCGPLSKGGTGHGFTKDNKKISCNLPVNFARQDMRFATK</sequence>
<name>A0ABP7T051_9PSEU</name>
<feature type="chain" id="PRO_5045041251" evidence="1">
    <location>
        <begin position="26"/>
        <end position="110"/>
    </location>
</feature>
<keyword evidence="1" id="KW-0732">Signal</keyword>
<evidence type="ECO:0000256" key="1">
    <source>
        <dbReference type="SAM" id="SignalP"/>
    </source>
</evidence>
<proteinExistence type="predicted"/>
<feature type="signal peptide" evidence="1">
    <location>
        <begin position="1"/>
        <end position="25"/>
    </location>
</feature>